<name>A0ABP7XIS8_9ACTN</name>
<dbReference type="EMBL" id="BAAAZH010000012">
    <property type="protein sequence ID" value="GAA4117274.1"/>
    <property type="molecule type" value="Genomic_DNA"/>
</dbReference>
<gene>
    <name evidence="1" type="ORF">GCM10022215_17710</name>
</gene>
<dbReference type="RefSeq" id="WP_344732969.1">
    <property type="nucleotide sequence ID" value="NZ_BAAAZH010000012.1"/>
</dbReference>
<evidence type="ECO:0000313" key="1">
    <source>
        <dbReference type="EMBL" id="GAA4117274.1"/>
    </source>
</evidence>
<accession>A0ABP7XIS8</accession>
<organism evidence="1 2">
    <name type="scientific">Nocardioides fonticola</name>
    <dbReference type="NCBI Taxonomy" id="450363"/>
    <lineage>
        <taxon>Bacteria</taxon>
        <taxon>Bacillati</taxon>
        <taxon>Actinomycetota</taxon>
        <taxon>Actinomycetes</taxon>
        <taxon>Propionibacteriales</taxon>
        <taxon>Nocardioidaceae</taxon>
        <taxon>Nocardioides</taxon>
    </lineage>
</organism>
<proteinExistence type="predicted"/>
<sequence length="50" mass="5697">MKLHALYVPPAGHRPERRSFEVEADDLREGLEELARLAPSGWLRILLEAS</sequence>
<keyword evidence="2" id="KW-1185">Reference proteome</keyword>
<dbReference type="Proteomes" id="UP001501495">
    <property type="component" value="Unassembled WGS sequence"/>
</dbReference>
<comment type="caution">
    <text evidence="1">The sequence shown here is derived from an EMBL/GenBank/DDBJ whole genome shotgun (WGS) entry which is preliminary data.</text>
</comment>
<protein>
    <submittedName>
        <fullName evidence="1">Uncharacterized protein</fullName>
    </submittedName>
</protein>
<evidence type="ECO:0000313" key="2">
    <source>
        <dbReference type="Proteomes" id="UP001501495"/>
    </source>
</evidence>
<reference evidence="2" key="1">
    <citation type="journal article" date="2019" name="Int. J. Syst. Evol. Microbiol.">
        <title>The Global Catalogue of Microorganisms (GCM) 10K type strain sequencing project: providing services to taxonomists for standard genome sequencing and annotation.</title>
        <authorList>
            <consortium name="The Broad Institute Genomics Platform"/>
            <consortium name="The Broad Institute Genome Sequencing Center for Infectious Disease"/>
            <person name="Wu L."/>
            <person name="Ma J."/>
        </authorList>
    </citation>
    <scope>NUCLEOTIDE SEQUENCE [LARGE SCALE GENOMIC DNA]</scope>
    <source>
        <strain evidence="2">JCM 16703</strain>
    </source>
</reference>